<dbReference type="OMA" id="INCESPS"/>
<organism evidence="1 2">
    <name type="scientific">Haemonchus contortus</name>
    <name type="common">Barber pole worm</name>
    <dbReference type="NCBI Taxonomy" id="6289"/>
    <lineage>
        <taxon>Eukaryota</taxon>
        <taxon>Metazoa</taxon>
        <taxon>Ecdysozoa</taxon>
        <taxon>Nematoda</taxon>
        <taxon>Chromadorea</taxon>
        <taxon>Rhabditida</taxon>
        <taxon>Rhabditina</taxon>
        <taxon>Rhabditomorpha</taxon>
        <taxon>Strongyloidea</taxon>
        <taxon>Trichostrongylidae</taxon>
        <taxon>Haemonchus</taxon>
    </lineage>
</organism>
<keyword evidence="1" id="KW-1185">Reference proteome</keyword>
<dbReference type="OrthoDB" id="5861659at2759"/>
<accession>A0A7I4XX64</accession>
<name>A0A7I4XX64_HAECO</name>
<dbReference type="Proteomes" id="UP000025227">
    <property type="component" value="Unplaced"/>
</dbReference>
<protein>
    <submittedName>
        <fullName evidence="2">Reverse transcriptase domain-containing protein</fullName>
    </submittedName>
</protein>
<sequence>MEPINELDVDIGTTPEDPEETIEAIQCLRNGRAPGIDEIPAKLLKAGGSTIVKKPTELYNGCWNGLTEKANLTDGENWRRITLLSVPGKAFCGILLQRLRNAIDSQLSVDQAGFREERSCCEQIFTPRNIIEQCEFKYPLFINFVEFRKAFDSVHRESLWEMLGM</sequence>
<dbReference type="AlphaFoldDB" id="A0A7I4XX64"/>
<evidence type="ECO:0000313" key="2">
    <source>
        <dbReference type="WBParaSite" id="HCON_00014820-00001"/>
    </source>
</evidence>
<dbReference type="WBParaSite" id="HCON_00014820-00001">
    <property type="protein sequence ID" value="HCON_00014820-00001"/>
    <property type="gene ID" value="HCON_00014820"/>
</dbReference>
<reference evidence="2" key="1">
    <citation type="submission" date="2020-12" db="UniProtKB">
        <authorList>
            <consortium name="WormBaseParasite"/>
        </authorList>
    </citation>
    <scope>IDENTIFICATION</scope>
    <source>
        <strain evidence="2">MHco3</strain>
    </source>
</reference>
<proteinExistence type="predicted"/>
<evidence type="ECO:0000313" key="1">
    <source>
        <dbReference type="Proteomes" id="UP000025227"/>
    </source>
</evidence>
<dbReference type="PANTHER" id="PTHR19446">
    <property type="entry name" value="REVERSE TRANSCRIPTASES"/>
    <property type="match status" value="1"/>
</dbReference>